<proteinExistence type="predicted"/>
<evidence type="ECO:0000313" key="3">
    <source>
        <dbReference type="Proteomes" id="UP001627284"/>
    </source>
</evidence>
<reference evidence="2 3" key="1">
    <citation type="submission" date="2024-05" db="EMBL/GenBank/DDBJ databases">
        <title>De novo assembly of an allotetraploid wild potato.</title>
        <authorList>
            <person name="Hosaka A.J."/>
        </authorList>
    </citation>
    <scope>NUCLEOTIDE SEQUENCE [LARGE SCALE GENOMIC DNA]</scope>
    <source>
        <tissue evidence="2">Young leaves</tissue>
    </source>
</reference>
<dbReference type="AlphaFoldDB" id="A0ABD2R8M0"/>
<comment type="caution">
    <text evidence="2">The sequence shown here is derived from an EMBL/GenBank/DDBJ whole genome shotgun (WGS) entry which is preliminary data.</text>
</comment>
<sequence>TTPKHTRPNPYFSSKQQQFQIHKKQQQDPPPQLHPPASFLLQQKPDDPHPATPENHATSAQSSTKRDPTAHNFFSFTRGRDRSSSPHQSALIFHPDFEGYWLKFGAIDNFFPSTWGRNFKIRI</sequence>
<feature type="region of interest" description="Disordered" evidence="1">
    <location>
        <begin position="1"/>
        <end position="88"/>
    </location>
</feature>
<dbReference type="Proteomes" id="UP001627284">
    <property type="component" value="Unassembled WGS sequence"/>
</dbReference>
<accession>A0ABD2R8M0</accession>
<dbReference type="EMBL" id="JBJKTR010000021">
    <property type="protein sequence ID" value="KAL3327807.1"/>
    <property type="molecule type" value="Genomic_DNA"/>
</dbReference>
<evidence type="ECO:0000256" key="1">
    <source>
        <dbReference type="SAM" id="MobiDB-lite"/>
    </source>
</evidence>
<keyword evidence="3" id="KW-1185">Reference proteome</keyword>
<gene>
    <name evidence="2" type="ORF">AABB24_035464</name>
</gene>
<organism evidence="2 3">
    <name type="scientific">Solanum stoloniferum</name>
    <dbReference type="NCBI Taxonomy" id="62892"/>
    <lineage>
        <taxon>Eukaryota</taxon>
        <taxon>Viridiplantae</taxon>
        <taxon>Streptophyta</taxon>
        <taxon>Embryophyta</taxon>
        <taxon>Tracheophyta</taxon>
        <taxon>Spermatophyta</taxon>
        <taxon>Magnoliopsida</taxon>
        <taxon>eudicotyledons</taxon>
        <taxon>Gunneridae</taxon>
        <taxon>Pentapetalae</taxon>
        <taxon>asterids</taxon>
        <taxon>lamiids</taxon>
        <taxon>Solanales</taxon>
        <taxon>Solanaceae</taxon>
        <taxon>Solanoideae</taxon>
        <taxon>Solaneae</taxon>
        <taxon>Solanum</taxon>
    </lineage>
</organism>
<feature type="non-terminal residue" evidence="2">
    <location>
        <position position="1"/>
    </location>
</feature>
<name>A0ABD2R8M0_9SOLN</name>
<evidence type="ECO:0000313" key="2">
    <source>
        <dbReference type="EMBL" id="KAL3327807.1"/>
    </source>
</evidence>
<protein>
    <submittedName>
        <fullName evidence="2">Uncharacterized protein</fullName>
    </submittedName>
</protein>